<organism evidence="1 2">
    <name type="scientific">Ranitomeya imitator</name>
    <name type="common">mimic poison frog</name>
    <dbReference type="NCBI Taxonomy" id="111125"/>
    <lineage>
        <taxon>Eukaryota</taxon>
        <taxon>Metazoa</taxon>
        <taxon>Chordata</taxon>
        <taxon>Craniata</taxon>
        <taxon>Vertebrata</taxon>
        <taxon>Euteleostomi</taxon>
        <taxon>Amphibia</taxon>
        <taxon>Batrachia</taxon>
        <taxon>Anura</taxon>
        <taxon>Neobatrachia</taxon>
        <taxon>Hyloidea</taxon>
        <taxon>Dendrobatidae</taxon>
        <taxon>Dendrobatinae</taxon>
        <taxon>Ranitomeya</taxon>
    </lineage>
</organism>
<dbReference type="Proteomes" id="UP001176940">
    <property type="component" value="Unassembled WGS sequence"/>
</dbReference>
<protein>
    <submittedName>
        <fullName evidence="1">Uncharacterized protein</fullName>
    </submittedName>
</protein>
<dbReference type="PANTHER" id="PTHR14815">
    <property type="entry name" value="DDB1- AND CUL4-ASSOCIATED FACTOR 17"/>
    <property type="match status" value="1"/>
</dbReference>
<keyword evidence="2" id="KW-1185">Reference proteome</keyword>
<name>A0ABN9LHU0_9NEOB</name>
<accession>A0ABN9LHU0</accession>
<dbReference type="Pfam" id="PF15802">
    <property type="entry name" value="DCAF17"/>
    <property type="match status" value="2"/>
</dbReference>
<dbReference type="InterPro" id="IPR031620">
    <property type="entry name" value="DCAF17"/>
</dbReference>
<sequence>MHSPGLVRLYSFERILKECMQQECVIGETCNWKGETGTVGDFPFGIPCNITLTGEKNGIRDMKFSSIEPDSIFFHPDCSERIIHVGPDNISVLRIKEIKDSTCKYEITEDFAILADKEPKVDNLVTFTSSGRMVKKRYKKLDDDHEEVFSDVIYEDDLDLLTVVAVTNRNEDGRSASKSAL</sequence>
<dbReference type="EMBL" id="CAUEEQ010018143">
    <property type="protein sequence ID" value="CAJ0940802.1"/>
    <property type="molecule type" value="Genomic_DNA"/>
</dbReference>
<dbReference type="PANTHER" id="PTHR14815:SF2">
    <property type="entry name" value="DDB1- AND CUL4-ASSOCIATED FACTOR 17"/>
    <property type="match status" value="1"/>
</dbReference>
<evidence type="ECO:0000313" key="1">
    <source>
        <dbReference type="EMBL" id="CAJ0940802.1"/>
    </source>
</evidence>
<proteinExistence type="predicted"/>
<evidence type="ECO:0000313" key="2">
    <source>
        <dbReference type="Proteomes" id="UP001176940"/>
    </source>
</evidence>
<gene>
    <name evidence="1" type="ORF">RIMI_LOCUS8942405</name>
</gene>
<comment type="caution">
    <text evidence="1">The sequence shown here is derived from an EMBL/GenBank/DDBJ whole genome shotgun (WGS) entry which is preliminary data.</text>
</comment>
<reference evidence="1" key="1">
    <citation type="submission" date="2023-07" db="EMBL/GenBank/DDBJ databases">
        <authorList>
            <person name="Stuckert A."/>
        </authorList>
    </citation>
    <scope>NUCLEOTIDE SEQUENCE</scope>
</reference>